<dbReference type="AlphaFoldDB" id="E6QP67"/>
<evidence type="ECO:0000256" key="1">
    <source>
        <dbReference type="SAM" id="MobiDB-lite"/>
    </source>
</evidence>
<organism evidence="2">
    <name type="scientific">mine drainage metagenome</name>
    <dbReference type="NCBI Taxonomy" id="410659"/>
    <lineage>
        <taxon>unclassified sequences</taxon>
        <taxon>metagenomes</taxon>
        <taxon>ecological metagenomes</taxon>
    </lineage>
</organism>
<evidence type="ECO:0000313" key="2">
    <source>
        <dbReference type="EMBL" id="CBI09038.1"/>
    </source>
</evidence>
<feature type="region of interest" description="Disordered" evidence="1">
    <location>
        <begin position="64"/>
        <end position="159"/>
    </location>
</feature>
<name>E6QP67_9ZZZZ</name>
<proteinExistence type="predicted"/>
<reference evidence="2" key="1">
    <citation type="submission" date="2009-10" db="EMBL/GenBank/DDBJ databases">
        <title>Diversity of trophic interactions inside an arsenic-rich microbial ecosystem.</title>
        <authorList>
            <person name="Bertin P.N."/>
            <person name="Heinrich-Salmeron A."/>
            <person name="Pelletier E."/>
            <person name="Goulhen-Chollet F."/>
            <person name="Arsene-Ploetze F."/>
            <person name="Gallien S."/>
            <person name="Calteau A."/>
            <person name="Vallenet D."/>
            <person name="Casiot C."/>
            <person name="Chane-Woon-Ming B."/>
            <person name="Giloteaux L."/>
            <person name="Barakat M."/>
            <person name="Bonnefoy V."/>
            <person name="Bruneel O."/>
            <person name="Chandler M."/>
            <person name="Cleiss J."/>
            <person name="Duran R."/>
            <person name="Elbaz-Poulichet F."/>
            <person name="Fonknechten N."/>
            <person name="Lauga B."/>
            <person name="Mornico D."/>
            <person name="Ortet P."/>
            <person name="Schaeffer C."/>
            <person name="Siguier P."/>
            <person name="Alexander Thil Smith A."/>
            <person name="Van Dorsselaer A."/>
            <person name="Weissenbach J."/>
            <person name="Medigue C."/>
            <person name="Le Paslier D."/>
        </authorList>
    </citation>
    <scope>NUCLEOTIDE SEQUENCE</scope>
</reference>
<feature type="compositionally biased region" description="Gly residues" evidence="1">
    <location>
        <begin position="123"/>
        <end position="144"/>
    </location>
</feature>
<sequence>MGTVFSSPGKQASQAASAVGGIDQNSINQIEGYTSGQQQALRGAISGVGQNPYFQTAQAMNPNAYAVNPNDRTVFSNAAPTGSVGSPGVTPSQNSANVLTGNTQNKNPNGYGNSPANPVSGGKPVGTGGGPRIPIGIGGSGGYHPGTPGNPLHPIAPRD</sequence>
<dbReference type="EMBL" id="CABQ01000311">
    <property type="protein sequence ID" value="CBI09038.1"/>
    <property type="molecule type" value="Genomic_DNA"/>
</dbReference>
<accession>E6QP67</accession>
<gene>
    <name evidence="2" type="ORF">CARN6_2583</name>
</gene>
<comment type="caution">
    <text evidence="2">The sequence shown here is derived from an EMBL/GenBank/DDBJ whole genome shotgun (WGS) entry which is preliminary data.</text>
</comment>
<feature type="compositionally biased region" description="Polar residues" evidence="1">
    <location>
        <begin position="70"/>
        <end position="117"/>
    </location>
</feature>
<protein>
    <submittedName>
        <fullName evidence="2">Uncharacterized protein</fullName>
    </submittedName>
</protein>